<dbReference type="Proteomes" id="UP001301326">
    <property type="component" value="Chromosome"/>
</dbReference>
<dbReference type="EMBL" id="CP124756">
    <property type="protein sequence ID" value="WGZ94178.1"/>
    <property type="molecule type" value="Genomic_DNA"/>
</dbReference>
<dbReference type="KEGG" id="tput:QJT81_20735"/>
<sequence length="113" mass="13031">MSAFFQWFYRLIFSRKESIQHGSDVIVQIPLQAAETEIEQLPSDNVPEKPPVISIDNTSQEIELICHQIEQAIENIRANNIRTNNDHAARQTLQRLITKLDHLMACPQHLDSK</sequence>
<proteinExistence type="predicted"/>
<reference evidence="1" key="2">
    <citation type="submission" date="2023-04" db="EMBL/GenBank/DDBJ databases">
        <authorList>
            <person name="Beletskiy A.V."/>
            <person name="Mardanov A.V."/>
            <person name="Ravin N.V."/>
        </authorList>
    </citation>
    <scope>NUCLEOTIDE SEQUENCE</scope>
    <source>
        <strain evidence="1">GKL-02</strain>
    </source>
</reference>
<gene>
    <name evidence="1" type="ORF">QJT81_20735</name>
</gene>
<name>A0AA95HEM6_9GAMM</name>
<reference evidence="1" key="1">
    <citation type="journal article" date="2023" name="Int. J. Mol. Sci.">
        <title>Metagenomics Revealed a New Genus 'Candidatus Thiocaldithrix dubininis' gen. nov., sp. nov. and a New Species 'Candidatus Thiothrix putei' sp. nov. in the Family Thiotrichaceae, Some Members of Which Have Traits of Both Na+- and H+-Motive Energetics.</title>
        <authorList>
            <person name="Ravin N.V."/>
            <person name="Muntyan M.S."/>
            <person name="Smolyakov D.D."/>
            <person name="Rudenko T.S."/>
            <person name="Beletsky A.V."/>
            <person name="Mardanov A.V."/>
            <person name="Grabovich M.Y."/>
        </authorList>
    </citation>
    <scope>NUCLEOTIDE SEQUENCE</scope>
    <source>
        <strain evidence="1">GKL-02</strain>
    </source>
</reference>
<dbReference type="AlphaFoldDB" id="A0AA95HEM6"/>
<evidence type="ECO:0000313" key="1">
    <source>
        <dbReference type="EMBL" id="WGZ94178.1"/>
    </source>
</evidence>
<accession>A0AA95HEM6</accession>
<protein>
    <submittedName>
        <fullName evidence="1">Uncharacterized protein</fullName>
    </submittedName>
</protein>
<organism evidence="1">
    <name type="scientific">Candidatus Thiothrix putei</name>
    <dbReference type="NCBI Taxonomy" id="3080811"/>
    <lineage>
        <taxon>Bacteria</taxon>
        <taxon>Pseudomonadati</taxon>
        <taxon>Pseudomonadota</taxon>
        <taxon>Gammaproteobacteria</taxon>
        <taxon>Thiotrichales</taxon>
        <taxon>Thiotrichaceae</taxon>
        <taxon>Thiothrix</taxon>
    </lineage>
</organism>